<dbReference type="Proteomes" id="UP000244201">
    <property type="component" value="Chromosome"/>
</dbReference>
<keyword evidence="2" id="KW-1185">Reference proteome</keyword>
<accession>A0A2R4SVW6</accession>
<organism evidence="1 2">
    <name type="scientific">Streptomyces lunaelactis</name>
    <dbReference type="NCBI Taxonomy" id="1535768"/>
    <lineage>
        <taxon>Bacteria</taxon>
        <taxon>Bacillati</taxon>
        <taxon>Actinomycetota</taxon>
        <taxon>Actinomycetes</taxon>
        <taxon>Kitasatosporales</taxon>
        <taxon>Streptomycetaceae</taxon>
        <taxon>Streptomyces</taxon>
    </lineage>
</organism>
<evidence type="ECO:0000313" key="2">
    <source>
        <dbReference type="Proteomes" id="UP000244201"/>
    </source>
</evidence>
<protein>
    <submittedName>
        <fullName evidence="1">Uncharacterized protein</fullName>
    </submittedName>
</protein>
<gene>
    <name evidence="1" type="ORF">SLUN_00960</name>
</gene>
<evidence type="ECO:0000313" key="1">
    <source>
        <dbReference type="EMBL" id="AVZ71033.1"/>
    </source>
</evidence>
<dbReference type="KEGG" id="slk:SLUN_00960"/>
<name>A0A2R4SVW6_9ACTN</name>
<dbReference type="EMBL" id="CP026304">
    <property type="protein sequence ID" value="AVZ71033.1"/>
    <property type="molecule type" value="Genomic_DNA"/>
</dbReference>
<reference evidence="1 2" key="1">
    <citation type="submission" date="2018-01" db="EMBL/GenBank/DDBJ databases">
        <title>Complete genome sequence of Streptomyces lunaelactis MM109T, a Ferroverdin A producer isolated from cave moonmilk deposits.</title>
        <authorList>
            <person name="Naome A."/>
            <person name="Martinet L."/>
            <person name="Maciejewska M."/>
            <person name="Anderssen S."/>
            <person name="Adam D."/>
            <person name="Tenconi E."/>
            <person name="Deflandre B."/>
            <person name="Arguelles-Arias A."/>
            <person name="Calusinska M."/>
            <person name="Copieters W."/>
            <person name="Karim L."/>
            <person name="Hanikenne M."/>
            <person name="Baurain D."/>
            <person name="van Wezel G."/>
            <person name="Smargiasso N."/>
            <person name="de Pauw E."/>
            <person name="Delfosse P."/>
            <person name="Rigali S."/>
        </authorList>
    </citation>
    <scope>NUCLEOTIDE SEQUENCE [LARGE SCALE GENOMIC DNA]</scope>
    <source>
        <strain evidence="1 2">MM109</strain>
    </source>
</reference>
<proteinExistence type="predicted"/>
<dbReference type="AlphaFoldDB" id="A0A2R4SVW6"/>
<sequence length="88" mass="9104">MIGRLLEDGNISLEVTTSSEVPANSVPVQLRFTEGPAPAALILASGENTLAVIPADVYPDVTSVIDSGIDTDATLIGNLLTLRLPTSD</sequence>